<dbReference type="Proteomes" id="UP000315353">
    <property type="component" value="Unassembled WGS sequence"/>
</dbReference>
<evidence type="ECO:0000313" key="5">
    <source>
        <dbReference type="Proteomes" id="UP000315353"/>
    </source>
</evidence>
<dbReference type="STRING" id="28028.CFLV_00985"/>
<dbReference type="Pfam" id="PF13556">
    <property type="entry name" value="HTH_30"/>
    <property type="match status" value="1"/>
</dbReference>
<dbReference type="Gene3D" id="1.10.10.2840">
    <property type="entry name" value="PucR C-terminal helix-turn-helix domain"/>
    <property type="match status" value="1"/>
</dbReference>
<dbReference type="PANTHER" id="PTHR33744">
    <property type="entry name" value="CARBOHYDRATE DIACID REGULATOR"/>
    <property type="match status" value="1"/>
</dbReference>
<dbReference type="PANTHER" id="PTHR33744:SF1">
    <property type="entry name" value="DNA-BINDING TRANSCRIPTIONAL ACTIVATOR ADER"/>
    <property type="match status" value="1"/>
</dbReference>
<reference evidence="3 5" key="2">
    <citation type="submission" date="2019-06" db="EMBL/GenBank/DDBJ databases">
        <title>Whole genome shotgun sequence of Corynebacterium flavescens NBRC 14136.</title>
        <authorList>
            <person name="Hosoyama A."/>
            <person name="Uohara A."/>
            <person name="Ohji S."/>
            <person name="Ichikawa N."/>
        </authorList>
    </citation>
    <scope>NUCLEOTIDE SEQUENCE [LARGE SCALE GENOMIC DNA]</scope>
    <source>
        <strain evidence="3 5">NBRC 14136</strain>
    </source>
</reference>
<evidence type="ECO:0000313" key="3">
    <source>
        <dbReference type="EMBL" id="GEB98835.1"/>
    </source>
</evidence>
<dbReference type="EMBL" id="CP009246">
    <property type="protein sequence ID" value="APT85918.1"/>
    <property type="molecule type" value="Genomic_DNA"/>
</dbReference>
<sequence>MSKAAVGNLHDIQHYVDEIARRLQRSVEVTTPSIAVIAASAQLGPIDGHRAASILNRTPPPEPIPWMLSFGIQEATAPVRLPAHPGYDMLPRVVIPLRRGLRLVGHLWIINEPALGEAALTTINPLLDALIEQVDRRDAPLAARAEQAREMARDLMAGHDDALARAHELDLLPVDGELRVHRLHIAGDLGRLALELARPLHRRPFLALDVHDSLVLIESPRNAADSAALLEEVASAALTAGAVIAARGSAAVGAASAVGAGVRRARHMADIAKLTGIDALDWSEAGAWRLLLGWDLSPATVRTLSPEAGELLRAGSDSYWRSVLAYLDHARNVTATAAELYIHRATLHYRLERVRELIGPAALEEGWRAAALHVALRLHAALEEGK</sequence>
<dbReference type="KEGG" id="cfc:CFLV_00985"/>
<reference evidence="2 4" key="1">
    <citation type="submission" date="2014-08" db="EMBL/GenBank/DDBJ databases">
        <title>Complete genome sequence of Corynebacterium flavescens OJ8(T)(=DSM 20296(T)), isolated from cheese.</title>
        <authorList>
            <person name="Ruckert C."/>
            <person name="Albersmeier A."/>
            <person name="Winkler A."/>
            <person name="Kalinowski J."/>
        </authorList>
    </citation>
    <scope>NUCLEOTIDE SEQUENCE [LARGE SCALE GENOMIC DNA]</scope>
    <source>
        <strain evidence="2 4">OJ8</strain>
    </source>
</reference>
<evidence type="ECO:0000259" key="1">
    <source>
        <dbReference type="Pfam" id="PF13556"/>
    </source>
</evidence>
<gene>
    <name evidence="3" type="ORF">CFL01nite_23300</name>
    <name evidence="2" type="ORF">CFLV_00985</name>
</gene>
<protein>
    <submittedName>
        <fullName evidence="2">Transcriptional regulator</fullName>
    </submittedName>
</protein>
<accession>A0A1L7CJE0</accession>
<dbReference type="OrthoDB" id="4534407at2"/>
<dbReference type="AlphaFoldDB" id="A0A1L7CJE0"/>
<proteinExistence type="predicted"/>
<name>A0A1L7CJE0_CORFL</name>
<dbReference type="InterPro" id="IPR042070">
    <property type="entry name" value="PucR_C-HTH_sf"/>
</dbReference>
<evidence type="ECO:0000313" key="2">
    <source>
        <dbReference type="EMBL" id="APT85918.1"/>
    </source>
</evidence>
<organism evidence="2 4">
    <name type="scientific">Corynebacterium flavescens</name>
    <dbReference type="NCBI Taxonomy" id="28028"/>
    <lineage>
        <taxon>Bacteria</taxon>
        <taxon>Bacillati</taxon>
        <taxon>Actinomycetota</taxon>
        <taxon>Actinomycetes</taxon>
        <taxon>Mycobacteriales</taxon>
        <taxon>Corynebacteriaceae</taxon>
        <taxon>Corynebacterium</taxon>
    </lineage>
</organism>
<dbReference type="RefSeq" id="WP_075728915.1">
    <property type="nucleotide sequence ID" value="NZ_DPFP01000060.1"/>
</dbReference>
<dbReference type="InterPro" id="IPR025736">
    <property type="entry name" value="PucR_C-HTH_dom"/>
</dbReference>
<feature type="domain" description="PucR C-terminal helix-turn-helix" evidence="1">
    <location>
        <begin position="321"/>
        <end position="378"/>
    </location>
</feature>
<dbReference type="Proteomes" id="UP000185479">
    <property type="component" value="Chromosome"/>
</dbReference>
<dbReference type="EMBL" id="BJNB01000056">
    <property type="protein sequence ID" value="GEB98835.1"/>
    <property type="molecule type" value="Genomic_DNA"/>
</dbReference>
<evidence type="ECO:0000313" key="4">
    <source>
        <dbReference type="Proteomes" id="UP000185479"/>
    </source>
</evidence>
<dbReference type="InterPro" id="IPR051448">
    <property type="entry name" value="CdaR-like_regulators"/>
</dbReference>
<keyword evidence="4" id="KW-1185">Reference proteome</keyword>